<dbReference type="EMBL" id="MN740918">
    <property type="protein sequence ID" value="QHU17847.1"/>
    <property type="molecule type" value="Genomic_DNA"/>
</dbReference>
<name>A0A6C0KM65_9ZZZZ</name>
<accession>A0A6C0KM65</accession>
<evidence type="ECO:0000313" key="1">
    <source>
        <dbReference type="EMBL" id="QHU17847.1"/>
    </source>
</evidence>
<dbReference type="AlphaFoldDB" id="A0A6C0KM65"/>
<reference evidence="1" key="1">
    <citation type="journal article" date="2020" name="Nature">
        <title>Giant virus diversity and host interactions through global metagenomics.</title>
        <authorList>
            <person name="Schulz F."/>
            <person name="Roux S."/>
            <person name="Paez-Espino D."/>
            <person name="Jungbluth S."/>
            <person name="Walsh D.A."/>
            <person name="Denef V.J."/>
            <person name="McMahon K.D."/>
            <person name="Konstantinidis K.T."/>
            <person name="Eloe-Fadrosh E.A."/>
            <person name="Kyrpides N.C."/>
            <person name="Woyke T."/>
        </authorList>
    </citation>
    <scope>NUCLEOTIDE SEQUENCE</scope>
    <source>
        <strain evidence="1">GVMAG-S-3300012919-55</strain>
    </source>
</reference>
<sequence length="151" mass="17585">MEYMSPTERDSHINCTNVDAFKKVGIVINICYGGFGISEWARQQFKERARADGYIPQPERTDEKLIDLIEAHGSRVNGLCSSLIIEYIPNDYYINKCYRIDEYDGSETLVLLHNKYKLKKITEIIQNEKLSESVRIEQTKQLLDLFEEIVD</sequence>
<organism evidence="1">
    <name type="scientific">viral metagenome</name>
    <dbReference type="NCBI Taxonomy" id="1070528"/>
    <lineage>
        <taxon>unclassified sequences</taxon>
        <taxon>metagenomes</taxon>
        <taxon>organismal metagenomes</taxon>
    </lineage>
</organism>
<protein>
    <submittedName>
        <fullName evidence="1">Uncharacterized protein</fullName>
    </submittedName>
</protein>
<proteinExistence type="predicted"/>